<dbReference type="PROSITE" id="PS50109">
    <property type="entry name" value="HIS_KIN"/>
    <property type="match status" value="1"/>
</dbReference>
<dbReference type="RefSeq" id="WP_310901100.1">
    <property type="nucleotide sequence ID" value="NZ_JAMQOS010000004.1"/>
</dbReference>
<evidence type="ECO:0000313" key="15">
    <source>
        <dbReference type="EMBL" id="MDS0283268.1"/>
    </source>
</evidence>
<evidence type="ECO:0000256" key="7">
    <source>
        <dbReference type="ARBA" id="ARBA00022777"/>
    </source>
</evidence>
<evidence type="ECO:0000313" key="16">
    <source>
        <dbReference type="Proteomes" id="UP001268864"/>
    </source>
</evidence>
<dbReference type="PROSITE" id="PS50113">
    <property type="entry name" value="PAC"/>
    <property type="match status" value="1"/>
</dbReference>
<proteinExistence type="predicted"/>
<keyword evidence="9" id="KW-1133">Transmembrane helix</keyword>
<dbReference type="SMART" id="SM00091">
    <property type="entry name" value="PAS"/>
    <property type="match status" value="1"/>
</dbReference>
<evidence type="ECO:0000256" key="10">
    <source>
        <dbReference type="ARBA" id="ARBA00023012"/>
    </source>
</evidence>
<evidence type="ECO:0000256" key="8">
    <source>
        <dbReference type="ARBA" id="ARBA00022840"/>
    </source>
</evidence>
<dbReference type="PANTHER" id="PTHR42878">
    <property type="entry name" value="TWO-COMPONENT HISTIDINE KINASE"/>
    <property type="match status" value="1"/>
</dbReference>
<feature type="domain" description="Histidine kinase" evidence="12">
    <location>
        <begin position="262"/>
        <end position="470"/>
    </location>
</feature>
<dbReference type="SMART" id="SM00086">
    <property type="entry name" value="PAC"/>
    <property type="match status" value="1"/>
</dbReference>
<evidence type="ECO:0000259" key="13">
    <source>
        <dbReference type="PROSITE" id="PS50112"/>
    </source>
</evidence>
<keyword evidence="6" id="KW-0547">Nucleotide-binding</keyword>
<dbReference type="PROSITE" id="PS50112">
    <property type="entry name" value="PAS"/>
    <property type="match status" value="1"/>
</dbReference>
<dbReference type="InterPro" id="IPR005467">
    <property type="entry name" value="His_kinase_dom"/>
</dbReference>
<evidence type="ECO:0000256" key="5">
    <source>
        <dbReference type="ARBA" id="ARBA00022692"/>
    </source>
</evidence>
<dbReference type="EC" id="2.7.13.3" evidence="3"/>
<evidence type="ECO:0000256" key="4">
    <source>
        <dbReference type="ARBA" id="ARBA00022679"/>
    </source>
</evidence>
<dbReference type="InterPro" id="IPR000700">
    <property type="entry name" value="PAS-assoc_C"/>
</dbReference>
<dbReference type="InterPro" id="IPR050351">
    <property type="entry name" value="BphY/WalK/GraS-like"/>
</dbReference>
<dbReference type="SUPFAM" id="SSF55874">
    <property type="entry name" value="ATPase domain of HSP90 chaperone/DNA topoisomerase II/histidine kinase"/>
    <property type="match status" value="1"/>
</dbReference>
<dbReference type="SUPFAM" id="SSF55785">
    <property type="entry name" value="PYP-like sensor domain (PAS domain)"/>
    <property type="match status" value="1"/>
</dbReference>
<dbReference type="InterPro" id="IPR035965">
    <property type="entry name" value="PAS-like_dom_sf"/>
</dbReference>
<accession>A0ABU2FR79</accession>
<dbReference type="EMBL" id="JAMQOS010000004">
    <property type="protein sequence ID" value="MDS0283268.1"/>
    <property type="molecule type" value="Genomic_DNA"/>
</dbReference>
<keyword evidence="7" id="KW-0418">Kinase</keyword>
<sequence length="470" mass="51909">MATVQLLLSDEANRDALSSLVGERHRTVTDVAVRDADLYVVDDSSFSRYREELARRKRDLDPVFCPVVLIRRDRSPVSVTLPDIDDSDRPLIVNEVVRSPVDRQAFFRSLSNLLVRRSQTEELAGDLRARSAALRRFENAVEHAGLAIFITDSEGHIEYANPAFEEMTGYTADEAVGRTPRILNSGEQDETFYDRLWETIKAGDVWSDEIVNERKSGERFIATQTISPIEADDGEIRGYVGIQEEITDRRLREQQLAVFHRILRHNLRNNGTTIVGRVEVLEDALGDTLDDVAAEHLDVIRDSMASLLDISEKASRIQHLLANSLAESGTESELLAAVSDVVDDVTASNPDAAITVEATPSESLAVDAKAIPAVREFVDNAVTHSDATTPRVAIHLSADETTATVTIVDNGPGIPDRERRVIQEGTEKPLEHGSGLGLWFAYWLISHVGGDIDIRADRSGTTVSVTIPVR</sequence>
<feature type="domain" description="PAC" evidence="14">
    <location>
        <begin position="206"/>
        <end position="258"/>
    </location>
</feature>
<feature type="domain" description="PAS" evidence="13">
    <location>
        <begin position="133"/>
        <end position="179"/>
    </location>
</feature>
<keyword evidence="16" id="KW-1185">Reference proteome</keyword>
<dbReference type="Pfam" id="PF02518">
    <property type="entry name" value="HATPase_c"/>
    <property type="match status" value="1"/>
</dbReference>
<keyword evidence="11" id="KW-0472">Membrane</keyword>
<keyword evidence="8" id="KW-0067">ATP-binding</keyword>
<comment type="subcellular location">
    <subcellularLocation>
        <location evidence="2">Membrane</location>
        <topology evidence="2">Multi-pass membrane protein</topology>
    </subcellularLocation>
</comment>
<dbReference type="Gene3D" id="3.30.565.10">
    <property type="entry name" value="Histidine kinase-like ATPase, C-terminal domain"/>
    <property type="match status" value="1"/>
</dbReference>
<keyword evidence="4" id="KW-0808">Transferase</keyword>
<dbReference type="InterPro" id="IPR001610">
    <property type="entry name" value="PAC"/>
</dbReference>
<dbReference type="CDD" id="cd00130">
    <property type="entry name" value="PAS"/>
    <property type="match status" value="1"/>
</dbReference>
<dbReference type="Proteomes" id="UP001268864">
    <property type="component" value="Unassembled WGS sequence"/>
</dbReference>
<evidence type="ECO:0000256" key="1">
    <source>
        <dbReference type="ARBA" id="ARBA00000085"/>
    </source>
</evidence>
<dbReference type="PRINTS" id="PR00344">
    <property type="entry name" value="BCTRLSENSOR"/>
</dbReference>
<dbReference type="CDD" id="cd00075">
    <property type="entry name" value="HATPase"/>
    <property type="match status" value="1"/>
</dbReference>
<evidence type="ECO:0000256" key="6">
    <source>
        <dbReference type="ARBA" id="ARBA00022741"/>
    </source>
</evidence>
<dbReference type="InterPro" id="IPR003594">
    <property type="entry name" value="HATPase_dom"/>
</dbReference>
<organism evidence="15 16">
    <name type="scientific">Haloarcula onubensis</name>
    <dbReference type="NCBI Taxonomy" id="2950539"/>
    <lineage>
        <taxon>Archaea</taxon>
        <taxon>Methanobacteriati</taxon>
        <taxon>Methanobacteriota</taxon>
        <taxon>Stenosarchaea group</taxon>
        <taxon>Halobacteria</taxon>
        <taxon>Halobacteriales</taxon>
        <taxon>Haloarculaceae</taxon>
        <taxon>Haloarcula</taxon>
    </lineage>
</organism>
<comment type="caution">
    <text evidence="15">The sequence shown here is derived from an EMBL/GenBank/DDBJ whole genome shotgun (WGS) entry which is preliminary data.</text>
</comment>
<dbReference type="NCBIfam" id="TIGR00229">
    <property type="entry name" value="sensory_box"/>
    <property type="match status" value="1"/>
</dbReference>
<keyword evidence="10" id="KW-0902">Two-component regulatory system</keyword>
<evidence type="ECO:0000259" key="14">
    <source>
        <dbReference type="PROSITE" id="PS50113"/>
    </source>
</evidence>
<name>A0ABU2FR79_9EURY</name>
<dbReference type="SMART" id="SM00387">
    <property type="entry name" value="HATPase_c"/>
    <property type="match status" value="1"/>
</dbReference>
<dbReference type="Gene3D" id="3.30.450.20">
    <property type="entry name" value="PAS domain"/>
    <property type="match status" value="1"/>
</dbReference>
<evidence type="ECO:0000256" key="11">
    <source>
        <dbReference type="ARBA" id="ARBA00023136"/>
    </source>
</evidence>
<dbReference type="PANTHER" id="PTHR42878:SF7">
    <property type="entry name" value="SENSOR HISTIDINE KINASE GLRK"/>
    <property type="match status" value="1"/>
</dbReference>
<dbReference type="InterPro" id="IPR004358">
    <property type="entry name" value="Sig_transdc_His_kin-like_C"/>
</dbReference>
<comment type="catalytic activity">
    <reaction evidence="1">
        <text>ATP + protein L-histidine = ADP + protein N-phospho-L-histidine.</text>
        <dbReference type="EC" id="2.7.13.3"/>
    </reaction>
</comment>
<dbReference type="InterPro" id="IPR036890">
    <property type="entry name" value="HATPase_C_sf"/>
</dbReference>
<evidence type="ECO:0000259" key="12">
    <source>
        <dbReference type="PROSITE" id="PS50109"/>
    </source>
</evidence>
<evidence type="ECO:0000256" key="9">
    <source>
        <dbReference type="ARBA" id="ARBA00022989"/>
    </source>
</evidence>
<dbReference type="Pfam" id="PF13426">
    <property type="entry name" value="PAS_9"/>
    <property type="match status" value="1"/>
</dbReference>
<reference evidence="15 16" key="1">
    <citation type="submission" date="2022-06" db="EMBL/GenBank/DDBJ databases">
        <title>Halomicroarcula sp. a new haloarchaeum isolate from saline soil.</title>
        <authorList>
            <person name="Strakova D."/>
            <person name="Galisteo C."/>
            <person name="Sanchez-Porro C."/>
            <person name="Ventosa A."/>
        </authorList>
    </citation>
    <scope>NUCLEOTIDE SEQUENCE [LARGE SCALE GENOMIC DNA]</scope>
    <source>
        <strain evidence="15 16">S3CR25-11</strain>
    </source>
</reference>
<keyword evidence="5" id="KW-0812">Transmembrane</keyword>
<gene>
    <name evidence="15" type="ORF">NDI86_14145</name>
</gene>
<evidence type="ECO:0000256" key="2">
    <source>
        <dbReference type="ARBA" id="ARBA00004141"/>
    </source>
</evidence>
<evidence type="ECO:0000256" key="3">
    <source>
        <dbReference type="ARBA" id="ARBA00012438"/>
    </source>
</evidence>
<dbReference type="InterPro" id="IPR000014">
    <property type="entry name" value="PAS"/>
</dbReference>
<protein>
    <recommendedName>
        <fullName evidence="3">histidine kinase</fullName>
        <ecNumber evidence="3">2.7.13.3</ecNumber>
    </recommendedName>
</protein>